<organism evidence="1 2">
    <name type="scientific">Symbiobacterium thermophilum (strain DSM 24528 / JCM 14929 / IAM 14863 / T)</name>
    <dbReference type="NCBI Taxonomy" id="292459"/>
    <lineage>
        <taxon>Bacteria</taxon>
        <taxon>Bacillati</taxon>
        <taxon>Bacillota</taxon>
        <taxon>Clostridia</taxon>
        <taxon>Eubacteriales</taxon>
        <taxon>Symbiobacteriaceae</taxon>
        <taxon>Symbiobacterium</taxon>
    </lineage>
</organism>
<sequence>MVGVWPLPIHHVEVRLMQSHGTTPNIAAQAITSTTRHGFLVALGWVAQRLNLAEILNRHLRIKQKTYAHTPVDKVVEALVAILGNCRYMKDLNFDPEPLVADPAVAQAWGQERFAHFPPSVRPSAS</sequence>
<dbReference type="KEGG" id="sth:STH307"/>
<proteinExistence type="predicted"/>
<accession>Q67SQ1</accession>
<dbReference type="Proteomes" id="UP000000417">
    <property type="component" value="Chromosome"/>
</dbReference>
<dbReference type="eggNOG" id="COG3385">
    <property type="taxonomic scope" value="Bacteria"/>
</dbReference>
<protein>
    <submittedName>
        <fullName evidence="1">Uncharacterized protein</fullName>
    </submittedName>
</protein>
<evidence type="ECO:0000313" key="2">
    <source>
        <dbReference type="Proteomes" id="UP000000417"/>
    </source>
</evidence>
<evidence type="ECO:0000313" key="1">
    <source>
        <dbReference type="EMBL" id="BAD39292.1"/>
    </source>
</evidence>
<dbReference type="STRING" id="292459.STH307"/>
<keyword evidence="2" id="KW-1185">Reference proteome</keyword>
<dbReference type="EMBL" id="AP006840">
    <property type="protein sequence ID" value="BAD39292.1"/>
    <property type="molecule type" value="Genomic_DNA"/>
</dbReference>
<name>Q67SQ1_SYMTH</name>
<reference evidence="1 2" key="1">
    <citation type="journal article" date="2004" name="Nucleic Acids Res.">
        <title>Genome sequence of Symbiobacterium thermophilum, an uncultivable bacterium that depends on microbial commensalism.</title>
        <authorList>
            <person name="Ueda K."/>
            <person name="Yamashita A."/>
            <person name="Ishikawa J."/>
            <person name="Shimada M."/>
            <person name="Watsuji T."/>
            <person name="Morimura K."/>
            <person name="Ikeda H."/>
            <person name="Hattori M."/>
            <person name="Beppu T."/>
        </authorList>
    </citation>
    <scope>NUCLEOTIDE SEQUENCE [LARGE SCALE GENOMIC DNA]</scope>
    <source>
        <strain evidence="2">T / IAM 14863</strain>
    </source>
</reference>
<dbReference type="AlphaFoldDB" id="Q67SQ1"/>
<gene>
    <name evidence="1" type="ordered locus">STH307</name>
</gene>
<dbReference type="HOGENOM" id="CLU_1980469_0_0_9"/>